<evidence type="ECO:0000256" key="3">
    <source>
        <dbReference type="ARBA" id="ARBA00023180"/>
    </source>
</evidence>
<keyword evidence="6" id="KW-0472">Membrane</keyword>
<dbReference type="GO" id="GO:0009055">
    <property type="term" value="F:electron transfer activity"/>
    <property type="evidence" value="ECO:0007669"/>
    <property type="project" value="InterPro"/>
</dbReference>
<gene>
    <name evidence="9" type="ORF">ZIOFF_012762</name>
</gene>
<dbReference type="Pfam" id="PF02298">
    <property type="entry name" value="Cu_bind_like"/>
    <property type="match status" value="1"/>
</dbReference>
<sequence>MAKICKLTATAAAAAPLGLLLFLCHQLPCIDAFNRFTVGDEKGWIPNVNYTVWEKKHRPFHVGDWLGILLILAPKSADIVRVDEDSYDKCDASNPISNYSKGRSYAFELNHTGRYYFICSYGYCYQGMKLSINVEPLSPPASPSSSKKSSASSSSAAVAAASPLPAAIAVSLLLKLLLRLL</sequence>
<organism evidence="9 10">
    <name type="scientific">Zingiber officinale</name>
    <name type="common">Ginger</name>
    <name type="synonym">Amomum zingiber</name>
    <dbReference type="NCBI Taxonomy" id="94328"/>
    <lineage>
        <taxon>Eukaryota</taxon>
        <taxon>Viridiplantae</taxon>
        <taxon>Streptophyta</taxon>
        <taxon>Embryophyta</taxon>
        <taxon>Tracheophyta</taxon>
        <taxon>Spermatophyta</taxon>
        <taxon>Magnoliopsida</taxon>
        <taxon>Liliopsida</taxon>
        <taxon>Zingiberales</taxon>
        <taxon>Zingiberaceae</taxon>
        <taxon>Zingiber</taxon>
    </lineage>
</organism>
<evidence type="ECO:0000256" key="6">
    <source>
        <dbReference type="SAM" id="Phobius"/>
    </source>
</evidence>
<protein>
    <recommendedName>
        <fullName evidence="8">Phytocyanin domain-containing protein</fullName>
    </recommendedName>
</protein>
<evidence type="ECO:0000256" key="1">
    <source>
        <dbReference type="ARBA" id="ARBA00022729"/>
    </source>
</evidence>
<dbReference type="InterPro" id="IPR008972">
    <property type="entry name" value="Cupredoxin"/>
</dbReference>
<reference evidence="9 10" key="1">
    <citation type="submission" date="2020-08" db="EMBL/GenBank/DDBJ databases">
        <title>Plant Genome Project.</title>
        <authorList>
            <person name="Zhang R.-G."/>
        </authorList>
    </citation>
    <scope>NUCLEOTIDE SEQUENCE [LARGE SCALE GENOMIC DNA]</scope>
    <source>
        <tissue evidence="9">Rhizome</tissue>
    </source>
</reference>
<dbReference type="FunFam" id="2.60.40.420:FF:000018">
    <property type="entry name" value="Lamin-like protein"/>
    <property type="match status" value="1"/>
</dbReference>
<keyword evidence="6" id="KW-0812">Transmembrane</keyword>
<evidence type="ECO:0000313" key="10">
    <source>
        <dbReference type="Proteomes" id="UP000734854"/>
    </source>
</evidence>
<dbReference type="Proteomes" id="UP000734854">
    <property type="component" value="Unassembled WGS sequence"/>
</dbReference>
<evidence type="ECO:0000256" key="2">
    <source>
        <dbReference type="ARBA" id="ARBA00023157"/>
    </source>
</evidence>
<dbReference type="PANTHER" id="PTHR33021:SF547">
    <property type="entry name" value="OS03G0758500 PROTEIN"/>
    <property type="match status" value="1"/>
</dbReference>
<dbReference type="AlphaFoldDB" id="A0A8J5LU68"/>
<dbReference type="Gene3D" id="2.60.40.420">
    <property type="entry name" value="Cupredoxins - blue copper proteins"/>
    <property type="match status" value="1"/>
</dbReference>
<accession>A0A8J5LU68</accession>
<dbReference type="InterPro" id="IPR003245">
    <property type="entry name" value="Phytocyanin_dom"/>
</dbReference>
<proteinExistence type="inferred from homology"/>
<comment type="function">
    <text evidence="5">May act as a carbohydrate transporter.</text>
</comment>
<evidence type="ECO:0000259" key="8">
    <source>
        <dbReference type="PROSITE" id="PS51485"/>
    </source>
</evidence>
<dbReference type="InterPro" id="IPR039391">
    <property type="entry name" value="Phytocyanin-like"/>
</dbReference>
<feature type="transmembrane region" description="Helical" evidence="6">
    <location>
        <begin position="156"/>
        <end position="178"/>
    </location>
</feature>
<keyword evidence="1 7" id="KW-0732">Signal</keyword>
<keyword evidence="3" id="KW-0325">Glycoprotein</keyword>
<keyword evidence="10" id="KW-1185">Reference proteome</keyword>
<evidence type="ECO:0000313" key="9">
    <source>
        <dbReference type="EMBL" id="KAG6530523.1"/>
    </source>
</evidence>
<feature type="domain" description="Phytocyanin" evidence="8">
    <location>
        <begin position="34"/>
        <end position="136"/>
    </location>
</feature>
<dbReference type="PANTHER" id="PTHR33021">
    <property type="entry name" value="BLUE COPPER PROTEIN"/>
    <property type="match status" value="1"/>
</dbReference>
<dbReference type="GO" id="GO:0005886">
    <property type="term" value="C:plasma membrane"/>
    <property type="evidence" value="ECO:0007669"/>
    <property type="project" value="TreeGrafter"/>
</dbReference>
<comment type="caution">
    <text evidence="9">The sequence shown here is derived from an EMBL/GenBank/DDBJ whole genome shotgun (WGS) entry which is preliminary data.</text>
</comment>
<keyword evidence="2" id="KW-1015">Disulfide bond</keyword>
<comment type="similarity">
    <text evidence="4">Belongs to the early nodulin-like (ENODL) family.</text>
</comment>
<evidence type="ECO:0000256" key="7">
    <source>
        <dbReference type="SAM" id="SignalP"/>
    </source>
</evidence>
<dbReference type="EMBL" id="JACMSC010000003">
    <property type="protein sequence ID" value="KAG6530523.1"/>
    <property type="molecule type" value="Genomic_DNA"/>
</dbReference>
<feature type="signal peptide" evidence="7">
    <location>
        <begin position="1"/>
        <end position="32"/>
    </location>
</feature>
<feature type="chain" id="PRO_5035196178" description="Phytocyanin domain-containing protein" evidence="7">
    <location>
        <begin position="33"/>
        <end position="181"/>
    </location>
</feature>
<dbReference type="PROSITE" id="PS51485">
    <property type="entry name" value="PHYTOCYANIN"/>
    <property type="match status" value="1"/>
</dbReference>
<evidence type="ECO:0000256" key="5">
    <source>
        <dbReference type="ARBA" id="ARBA00037626"/>
    </source>
</evidence>
<dbReference type="SUPFAM" id="SSF49503">
    <property type="entry name" value="Cupredoxins"/>
    <property type="match status" value="1"/>
</dbReference>
<keyword evidence="6" id="KW-1133">Transmembrane helix</keyword>
<evidence type="ECO:0000256" key="4">
    <source>
        <dbReference type="ARBA" id="ARBA00035011"/>
    </source>
</evidence>
<name>A0A8J5LU68_ZINOF</name>